<keyword evidence="1" id="KW-1133">Transmembrane helix</keyword>
<name>A0A8B8EFI6_CRAVI</name>
<keyword evidence="2" id="KW-1185">Reference proteome</keyword>
<evidence type="ECO:0000313" key="3">
    <source>
        <dbReference type="RefSeq" id="XP_022338371.1"/>
    </source>
</evidence>
<evidence type="ECO:0000313" key="2">
    <source>
        <dbReference type="Proteomes" id="UP000694844"/>
    </source>
</evidence>
<dbReference type="GeneID" id="111133923"/>
<dbReference type="Proteomes" id="UP000694844">
    <property type="component" value="Chromosome 5"/>
</dbReference>
<dbReference type="OrthoDB" id="10367023at2759"/>
<reference evidence="3" key="1">
    <citation type="submission" date="2025-08" db="UniProtKB">
        <authorList>
            <consortium name="RefSeq"/>
        </authorList>
    </citation>
    <scope>IDENTIFICATION</scope>
    <source>
        <tissue evidence="3">Whole sample</tissue>
    </source>
</reference>
<proteinExistence type="predicted"/>
<evidence type="ECO:0000256" key="1">
    <source>
        <dbReference type="SAM" id="Phobius"/>
    </source>
</evidence>
<organism evidence="2 3">
    <name type="scientific">Crassostrea virginica</name>
    <name type="common">Eastern oyster</name>
    <dbReference type="NCBI Taxonomy" id="6565"/>
    <lineage>
        <taxon>Eukaryota</taxon>
        <taxon>Metazoa</taxon>
        <taxon>Spiralia</taxon>
        <taxon>Lophotrochozoa</taxon>
        <taxon>Mollusca</taxon>
        <taxon>Bivalvia</taxon>
        <taxon>Autobranchia</taxon>
        <taxon>Pteriomorphia</taxon>
        <taxon>Ostreida</taxon>
        <taxon>Ostreoidea</taxon>
        <taxon>Ostreidae</taxon>
        <taxon>Crassostrea</taxon>
    </lineage>
</organism>
<keyword evidence="1" id="KW-0472">Membrane</keyword>
<sequence>MDSTVEESLYRSCRSLTFLVSLGIMVLGLAILYQTRNPYGDVMCPEIFFDPSTLHSDLTISDRRDSIANTKRYMKHQQLKKYNGILGVFYVMEMP</sequence>
<dbReference type="RefSeq" id="XP_022338371.1">
    <property type="nucleotide sequence ID" value="XM_022482663.1"/>
</dbReference>
<feature type="transmembrane region" description="Helical" evidence="1">
    <location>
        <begin position="15"/>
        <end position="33"/>
    </location>
</feature>
<dbReference type="AlphaFoldDB" id="A0A8B8EFI6"/>
<gene>
    <name evidence="3" type="primary">LOC111133923</name>
</gene>
<keyword evidence="1" id="KW-0812">Transmembrane</keyword>
<accession>A0A8B8EFI6</accession>
<protein>
    <submittedName>
        <fullName evidence="3">Uncharacterized protein LOC111133923 isoform X2</fullName>
    </submittedName>
</protein>